<reference evidence="2 3" key="1">
    <citation type="journal article" date="2016" name="Front. Microbiol.">
        <title>Fuerstia marisgermanicae gen. nov., sp. nov., an Unusual Member of the Phylum Planctomycetes from the German Wadden Sea.</title>
        <authorList>
            <person name="Kohn T."/>
            <person name="Heuer A."/>
            <person name="Jogler M."/>
            <person name="Vollmers J."/>
            <person name="Boedeker C."/>
            <person name="Bunk B."/>
            <person name="Rast P."/>
            <person name="Borchert D."/>
            <person name="Glockner I."/>
            <person name="Freese H.M."/>
            <person name="Klenk H.P."/>
            <person name="Overmann J."/>
            <person name="Kaster A.K."/>
            <person name="Rohde M."/>
            <person name="Wiegand S."/>
            <person name="Jogler C."/>
        </authorList>
    </citation>
    <scope>NUCLEOTIDE SEQUENCE [LARGE SCALE GENOMIC DNA]</scope>
    <source>
        <strain evidence="2 3">NH11</strain>
    </source>
</reference>
<proteinExistence type="predicted"/>
<evidence type="ECO:0000256" key="1">
    <source>
        <dbReference type="SAM" id="Phobius"/>
    </source>
</evidence>
<organism evidence="2 3">
    <name type="scientific">Fuerstiella marisgermanici</name>
    <dbReference type="NCBI Taxonomy" id="1891926"/>
    <lineage>
        <taxon>Bacteria</taxon>
        <taxon>Pseudomonadati</taxon>
        <taxon>Planctomycetota</taxon>
        <taxon>Planctomycetia</taxon>
        <taxon>Planctomycetales</taxon>
        <taxon>Planctomycetaceae</taxon>
        <taxon>Fuerstiella</taxon>
    </lineage>
</organism>
<dbReference type="PANTHER" id="PTHR36832:SF1">
    <property type="entry name" value="SLR1174 PROTEIN"/>
    <property type="match status" value="1"/>
</dbReference>
<feature type="transmembrane region" description="Helical" evidence="1">
    <location>
        <begin position="225"/>
        <end position="243"/>
    </location>
</feature>
<accession>A0A1P8W962</accession>
<feature type="transmembrane region" description="Helical" evidence="1">
    <location>
        <begin position="157"/>
        <end position="180"/>
    </location>
</feature>
<keyword evidence="1" id="KW-0472">Membrane</keyword>
<dbReference type="InterPro" id="IPR010390">
    <property type="entry name" value="ABC-2_transporter-like"/>
</dbReference>
<dbReference type="EMBL" id="CP017641">
    <property type="protein sequence ID" value="APZ90597.1"/>
    <property type="molecule type" value="Genomic_DNA"/>
</dbReference>
<dbReference type="KEGG" id="fmr:Fuma_00177"/>
<dbReference type="AlphaFoldDB" id="A0A1P8W962"/>
<feature type="transmembrane region" description="Helical" evidence="1">
    <location>
        <begin position="104"/>
        <end position="121"/>
    </location>
</feature>
<feature type="transmembrane region" description="Helical" evidence="1">
    <location>
        <begin position="192"/>
        <end position="213"/>
    </location>
</feature>
<gene>
    <name evidence="2" type="ORF">Fuma_00177</name>
</gene>
<name>A0A1P8W962_9PLAN</name>
<evidence type="ECO:0000313" key="3">
    <source>
        <dbReference type="Proteomes" id="UP000187735"/>
    </source>
</evidence>
<keyword evidence="1" id="KW-1133">Transmembrane helix</keyword>
<dbReference type="OrthoDB" id="8582979at2"/>
<evidence type="ECO:0000313" key="2">
    <source>
        <dbReference type="EMBL" id="APZ90597.1"/>
    </source>
</evidence>
<dbReference type="STRING" id="1891926.Fuma_00177"/>
<dbReference type="Pfam" id="PF06182">
    <property type="entry name" value="ABC2_membrane_6"/>
    <property type="match status" value="1"/>
</dbReference>
<sequence>MEERLVYRGDFAFATLVRFLPIVTQVFLWNAIFAGDNQRVMNGYSYPSMVSYYLLVMVARAFSSMPGLSTGIAASVRDGSVRKYLLQPVDMLDYLFWHRVAHKIVYYAVATGPFALVFWLCRDYLPGWPEPKVALACACSLAMAFLIGFLIESLIGLISFWFLEVSSLIFIYMMMSYFLSGHMIPLEWIAEWIPWVYYLPFKYLAYFPAAILLGRVPADSLAAELSIQALWIVVLFAANRIAFHYGVRRYGAFGG</sequence>
<keyword evidence="1" id="KW-0812">Transmembrane</keyword>
<dbReference type="RefSeq" id="WP_099091852.1">
    <property type="nucleotide sequence ID" value="NZ_CP017641.1"/>
</dbReference>
<keyword evidence="3" id="KW-1185">Reference proteome</keyword>
<feature type="transmembrane region" description="Helical" evidence="1">
    <location>
        <begin position="12"/>
        <end position="32"/>
    </location>
</feature>
<dbReference type="Proteomes" id="UP000187735">
    <property type="component" value="Chromosome"/>
</dbReference>
<protein>
    <submittedName>
        <fullName evidence="2">ABC-type uncharacterized transport system, permease component</fullName>
    </submittedName>
</protein>
<dbReference type="PANTHER" id="PTHR36832">
    <property type="entry name" value="SLR1174 PROTEIN-RELATED"/>
    <property type="match status" value="1"/>
</dbReference>